<protein>
    <submittedName>
        <fullName evidence="6">Nigrin b-like isoform X1</fullName>
    </submittedName>
</protein>
<dbReference type="Pfam" id="PF00652">
    <property type="entry name" value="Ricin_B_lectin"/>
    <property type="match status" value="2"/>
</dbReference>
<accession>A0A6J1FNV0</accession>
<evidence type="ECO:0000256" key="3">
    <source>
        <dbReference type="SAM" id="SignalP"/>
    </source>
</evidence>
<name>A0A6J1FNV0_CUCMO</name>
<feature type="domain" description="Ricin B lectin" evidence="4">
    <location>
        <begin position="165"/>
        <end position="289"/>
    </location>
</feature>
<feature type="chain" id="PRO_5026707406" evidence="3">
    <location>
        <begin position="25"/>
        <end position="289"/>
    </location>
</feature>
<feature type="domain" description="Ricin B lectin" evidence="4">
    <location>
        <begin position="32"/>
        <end position="159"/>
    </location>
</feature>
<dbReference type="InterPro" id="IPR035992">
    <property type="entry name" value="Ricin_B-like_lectins"/>
</dbReference>
<reference evidence="6" key="1">
    <citation type="submission" date="2025-08" db="UniProtKB">
        <authorList>
            <consortium name="RefSeq"/>
        </authorList>
    </citation>
    <scope>IDENTIFICATION</scope>
    <source>
        <tissue evidence="6">Young leaves</tissue>
    </source>
</reference>
<dbReference type="AlphaFoldDB" id="A0A6J1FNV0"/>
<keyword evidence="1" id="KW-0430">Lectin</keyword>
<keyword evidence="5" id="KW-1185">Reference proteome</keyword>
<dbReference type="GeneID" id="111446896"/>
<dbReference type="GO" id="GO:0030246">
    <property type="term" value="F:carbohydrate binding"/>
    <property type="evidence" value="ECO:0007669"/>
    <property type="project" value="UniProtKB-KW"/>
</dbReference>
<feature type="signal peptide" evidence="3">
    <location>
        <begin position="1"/>
        <end position="24"/>
    </location>
</feature>
<dbReference type="Gene3D" id="2.80.10.50">
    <property type="match status" value="2"/>
</dbReference>
<organism evidence="5 6">
    <name type="scientific">Cucurbita moschata</name>
    <name type="common">Winter crookneck squash</name>
    <name type="synonym">Cucurbita pepo var. moschata</name>
    <dbReference type="NCBI Taxonomy" id="3662"/>
    <lineage>
        <taxon>Eukaryota</taxon>
        <taxon>Viridiplantae</taxon>
        <taxon>Streptophyta</taxon>
        <taxon>Embryophyta</taxon>
        <taxon>Tracheophyta</taxon>
        <taxon>Spermatophyta</taxon>
        <taxon>Magnoliopsida</taxon>
        <taxon>eudicotyledons</taxon>
        <taxon>Gunneridae</taxon>
        <taxon>Pentapetalae</taxon>
        <taxon>rosids</taxon>
        <taxon>fabids</taxon>
        <taxon>Cucurbitales</taxon>
        <taxon>Cucurbitaceae</taxon>
        <taxon>Cucurbiteae</taxon>
        <taxon>Cucurbita</taxon>
    </lineage>
</organism>
<evidence type="ECO:0000256" key="1">
    <source>
        <dbReference type="ARBA" id="ARBA00022734"/>
    </source>
</evidence>
<keyword evidence="3" id="KW-0732">Signal</keyword>
<dbReference type="PANTHER" id="PTHR11675">
    <property type="entry name" value="N-ACETYLGALACTOSAMINYLTRANSFERASE"/>
    <property type="match status" value="1"/>
</dbReference>
<dbReference type="InterPro" id="IPR000772">
    <property type="entry name" value="Ricin_B_lectin"/>
</dbReference>
<evidence type="ECO:0000313" key="6">
    <source>
        <dbReference type="RefSeq" id="XP_022941584.1"/>
    </source>
</evidence>
<dbReference type="PANTHER" id="PTHR11675:SF140">
    <property type="entry name" value="RICIN B LECTIN DOMAIN-CONTAINING PROTEIN"/>
    <property type="match status" value="1"/>
</dbReference>
<dbReference type="CDD" id="cd23444">
    <property type="entry name" value="beta-trefoil_Ricin_RIPs_II_rpt2"/>
    <property type="match status" value="1"/>
</dbReference>
<sequence>MDKMTQVLFCIALAFSLATHTAIAAASGYGSFGSRTHLVGRDGLCLDTMLLLGYYPPTHLSQCEQRKSSQLWSILEDGTIRISDVRFCLVPKSQSTEFVGANVVAMDCSKEIRHDMKWTKNKDGTIHHDESGLVLTAKPGRTVTVEVNENLPSQSWEATETFIPMVANIKWLDNLCLKSIEGENSYVTLNECSRDDKNQRWALYGDGTIRQNEYRHLCLTSSERNYGAMVVVSRCADKPQQRWGLAEDSTINHPNTNLVMDVRREVPLLPPMIVVDKHDGAASQRWTIY</sequence>
<dbReference type="SUPFAM" id="SSF50370">
    <property type="entry name" value="Ricin B-like lectins"/>
    <property type="match status" value="2"/>
</dbReference>
<evidence type="ECO:0000313" key="5">
    <source>
        <dbReference type="Proteomes" id="UP000504609"/>
    </source>
</evidence>
<evidence type="ECO:0000256" key="2">
    <source>
        <dbReference type="ARBA" id="ARBA00023157"/>
    </source>
</evidence>
<keyword evidence="2" id="KW-1015">Disulfide bond</keyword>
<dbReference type="SMART" id="SM00458">
    <property type="entry name" value="RICIN"/>
    <property type="match status" value="2"/>
</dbReference>
<dbReference type="PROSITE" id="PS50231">
    <property type="entry name" value="RICIN_B_LECTIN"/>
    <property type="match status" value="2"/>
</dbReference>
<dbReference type="Proteomes" id="UP000504609">
    <property type="component" value="Unplaced"/>
</dbReference>
<gene>
    <name evidence="6" type="primary">LOC111446896</name>
</gene>
<proteinExistence type="predicted"/>
<dbReference type="KEGG" id="cmos:111446896"/>
<dbReference type="RefSeq" id="XP_022941584.1">
    <property type="nucleotide sequence ID" value="XM_023085816.1"/>
</dbReference>
<evidence type="ECO:0000259" key="4">
    <source>
        <dbReference type="SMART" id="SM00458"/>
    </source>
</evidence>